<feature type="region of interest" description="Disordered" evidence="1">
    <location>
        <begin position="27"/>
        <end position="46"/>
    </location>
</feature>
<name>A0ABV1I3I0_9FIRM</name>
<feature type="region of interest" description="Disordered" evidence="1">
    <location>
        <begin position="52"/>
        <end position="111"/>
    </location>
</feature>
<proteinExistence type="predicted"/>
<dbReference type="Proteomes" id="UP001470288">
    <property type="component" value="Unassembled WGS sequence"/>
</dbReference>
<keyword evidence="3" id="KW-1185">Reference proteome</keyword>
<gene>
    <name evidence="2" type="ORF">WMO62_13135</name>
</gene>
<protein>
    <submittedName>
        <fullName evidence="2">Uncharacterized protein</fullName>
    </submittedName>
</protein>
<sequence>MEIFLAMILIWGLSVWSKKNVRKIKEDRTSERPIQRTPSAAAVREEVQREVRQARTMSKPRKATAVPNKPRRQKLTREEEALKTRSRASSQACTYEAAYSKGKPDRVGGRGDYETVTPNGMERIRCGYCGAQNFVPVGSRNHYHCYFCWEKL</sequence>
<evidence type="ECO:0000313" key="2">
    <source>
        <dbReference type="EMBL" id="MEQ2579756.1"/>
    </source>
</evidence>
<evidence type="ECO:0000313" key="3">
    <source>
        <dbReference type="Proteomes" id="UP001470288"/>
    </source>
</evidence>
<reference evidence="2 3" key="1">
    <citation type="submission" date="2024-03" db="EMBL/GenBank/DDBJ databases">
        <title>Human intestinal bacterial collection.</title>
        <authorList>
            <person name="Pauvert C."/>
            <person name="Hitch T.C.A."/>
            <person name="Clavel T."/>
        </authorList>
    </citation>
    <scope>NUCLEOTIDE SEQUENCE [LARGE SCALE GENOMIC DNA]</scope>
    <source>
        <strain evidence="2 3">CLA-AA-H78B</strain>
    </source>
</reference>
<evidence type="ECO:0000256" key="1">
    <source>
        <dbReference type="SAM" id="MobiDB-lite"/>
    </source>
</evidence>
<accession>A0ABV1I3I0</accession>
<comment type="caution">
    <text evidence="2">The sequence shown here is derived from an EMBL/GenBank/DDBJ whole genome shotgun (WGS) entry which is preliminary data.</text>
</comment>
<dbReference type="RefSeq" id="WP_349144925.1">
    <property type="nucleotide sequence ID" value="NZ_JBBMFC010000027.1"/>
</dbReference>
<dbReference type="EMBL" id="JBBMFC010000027">
    <property type="protein sequence ID" value="MEQ2579756.1"/>
    <property type="molecule type" value="Genomic_DNA"/>
</dbReference>
<organism evidence="2 3">
    <name type="scientific">Hominiventricola aquisgranensis</name>
    <dbReference type="NCBI Taxonomy" id="3133164"/>
    <lineage>
        <taxon>Bacteria</taxon>
        <taxon>Bacillati</taxon>
        <taxon>Bacillota</taxon>
        <taxon>Clostridia</taxon>
        <taxon>Lachnospirales</taxon>
        <taxon>Lachnospiraceae</taxon>
        <taxon>Hominiventricola</taxon>
    </lineage>
</organism>
<feature type="compositionally biased region" description="Basic and acidic residues" evidence="1">
    <location>
        <begin position="102"/>
        <end position="111"/>
    </location>
</feature>